<organism evidence="2">
    <name type="scientific">Schizophyllum commune (strain H4-8 / FGSC 9210)</name>
    <name type="common">Split gill fungus</name>
    <dbReference type="NCBI Taxonomy" id="578458"/>
    <lineage>
        <taxon>Eukaryota</taxon>
        <taxon>Fungi</taxon>
        <taxon>Dikarya</taxon>
        <taxon>Basidiomycota</taxon>
        <taxon>Agaricomycotina</taxon>
        <taxon>Agaricomycetes</taxon>
        <taxon>Agaricomycetidae</taxon>
        <taxon>Agaricales</taxon>
        <taxon>Schizophyllaceae</taxon>
        <taxon>Schizophyllum</taxon>
    </lineage>
</organism>
<evidence type="ECO:0000313" key="1">
    <source>
        <dbReference type="EMBL" id="EFI99770.1"/>
    </source>
</evidence>
<dbReference type="AlphaFoldDB" id="D8PY16"/>
<accession>D8PY16</accession>
<dbReference type="EMBL" id="GL377304">
    <property type="protein sequence ID" value="EFI99770.1"/>
    <property type="molecule type" value="Genomic_DNA"/>
</dbReference>
<gene>
    <name evidence="1" type="ORF">SCHCODRAFT_81845</name>
</gene>
<reference evidence="1 2" key="1">
    <citation type="journal article" date="2010" name="Nat. Biotechnol.">
        <title>Genome sequence of the model mushroom Schizophyllum commune.</title>
        <authorList>
            <person name="Ohm R.A."/>
            <person name="de Jong J.F."/>
            <person name="Lugones L.G."/>
            <person name="Aerts A."/>
            <person name="Kothe E."/>
            <person name="Stajich J.E."/>
            <person name="de Vries R.P."/>
            <person name="Record E."/>
            <person name="Levasseur A."/>
            <person name="Baker S.E."/>
            <person name="Bartholomew K.A."/>
            <person name="Coutinho P.M."/>
            <person name="Erdmann S."/>
            <person name="Fowler T.J."/>
            <person name="Gathman A.C."/>
            <person name="Lombard V."/>
            <person name="Henrissat B."/>
            <person name="Knabe N."/>
            <person name="Kuees U."/>
            <person name="Lilly W.W."/>
            <person name="Lindquist E."/>
            <person name="Lucas S."/>
            <person name="Magnuson J.K."/>
            <person name="Piumi F."/>
            <person name="Raudaskoski M."/>
            <person name="Salamov A."/>
            <person name="Schmutz J."/>
            <person name="Schwarze F.W.M.R."/>
            <person name="vanKuyk P.A."/>
            <person name="Horton J.S."/>
            <person name="Grigoriev I.V."/>
            <person name="Woesten H.A.B."/>
        </authorList>
    </citation>
    <scope>NUCLEOTIDE SEQUENCE [LARGE SCALE GENOMIC DNA]</scope>
    <source>
        <strain evidence="2">H4-8 / FGSC 9210</strain>
    </source>
</reference>
<evidence type="ECO:0000313" key="2">
    <source>
        <dbReference type="Proteomes" id="UP000007431"/>
    </source>
</evidence>
<dbReference type="OMA" id="WKLAKGD"/>
<dbReference type="HOGENOM" id="CLU_047436_0_0_1"/>
<protein>
    <submittedName>
        <fullName evidence="1">Uncharacterized protein</fullName>
    </submittedName>
</protein>
<dbReference type="VEuPathDB" id="FungiDB:SCHCODRAFT_01124701"/>
<dbReference type="InParanoid" id="D8PY16"/>
<keyword evidence="2" id="KW-1185">Reference proteome</keyword>
<dbReference type="eggNOG" id="ENOG502SE8I">
    <property type="taxonomic scope" value="Eukaryota"/>
</dbReference>
<proteinExistence type="predicted"/>
<sequence length="543" mass="59626">MLVYNGKINWQQRADNECLTVVFPAGLALKDPVCAYWQWSDTAKTNVHQASSDQYLTNLLSCIDQYGTINVVRKIGTEYKITFALTDFLFDAEFTPDYKNMTLKMYTATDTTTTSTSTLLRWTSLPNLVPSTKVYTGKLNWGDFATNEMMTLVVPNGISPRAPVSLYFQFTVDAGGIPKAHHCLSTTFCNVRSSAPGQIRASFDGNHYYKFDVIIFPGTANAKVVMNRTSTFDMQQHDWRQAHRKKALIVRYGTGSDNGISLLRDTLTTDLDFDVSDVEMLYYNSEPADGPAVVSDGQGAPTAARFKSTLATFLSGAEAGDVRFLYLDTLGAIRPGGEADVESGVTLAANEEGTEKEVVYNDWLATAIRDNLKGGVNLTILTSSCLGREMLGATTATGGILLSACHETQSNIKSLRIGDNQVDPWMYAIIAVIKKQIKNKRGVPTYYSLYNSAKKFIQSQLGRPPFDSAKYLGASADELSPTKRGHEGASNQDPQLIFTKGYVNPYEERFLFPFVAPRGGQPDGPGIARFPRDEYPIGVGGAL</sequence>
<dbReference type="Proteomes" id="UP000007431">
    <property type="component" value="Unassembled WGS sequence"/>
</dbReference>
<name>D8PY16_SCHCM</name>